<organism evidence="1 2">
    <name type="scientific">Limoniibacter endophyticus</name>
    <dbReference type="NCBI Taxonomy" id="1565040"/>
    <lineage>
        <taxon>Bacteria</taxon>
        <taxon>Pseudomonadati</taxon>
        <taxon>Pseudomonadota</taxon>
        <taxon>Alphaproteobacteria</taxon>
        <taxon>Hyphomicrobiales</taxon>
        <taxon>Bartonellaceae</taxon>
        <taxon>Limoniibacter</taxon>
    </lineage>
</organism>
<evidence type="ECO:0000313" key="1">
    <source>
        <dbReference type="EMBL" id="GHC64659.1"/>
    </source>
</evidence>
<dbReference type="AlphaFoldDB" id="A0A8J3GGF8"/>
<reference evidence="1" key="1">
    <citation type="journal article" date="2014" name="Int. J. Syst. Evol. Microbiol.">
        <title>Complete genome sequence of Corynebacterium casei LMG S-19264T (=DSM 44701T), isolated from a smear-ripened cheese.</title>
        <authorList>
            <consortium name="US DOE Joint Genome Institute (JGI-PGF)"/>
            <person name="Walter F."/>
            <person name="Albersmeier A."/>
            <person name="Kalinowski J."/>
            <person name="Ruckert C."/>
        </authorList>
    </citation>
    <scope>NUCLEOTIDE SEQUENCE</scope>
    <source>
        <strain evidence="1">KCTC 42097</strain>
    </source>
</reference>
<dbReference type="EMBL" id="BMZO01000002">
    <property type="protein sequence ID" value="GHC64659.1"/>
    <property type="molecule type" value="Genomic_DNA"/>
</dbReference>
<accession>A0A8J3GGF8</accession>
<proteinExistence type="predicted"/>
<reference evidence="1" key="2">
    <citation type="submission" date="2020-09" db="EMBL/GenBank/DDBJ databases">
        <authorList>
            <person name="Sun Q."/>
            <person name="Kim S."/>
        </authorList>
    </citation>
    <scope>NUCLEOTIDE SEQUENCE</scope>
    <source>
        <strain evidence="1">KCTC 42097</strain>
    </source>
</reference>
<comment type="caution">
    <text evidence="1">The sequence shown here is derived from an EMBL/GenBank/DDBJ whole genome shotgun (WGS) entry which is preliminary data.</text>
</comment>
<gene>
    <name evidence="1" type="ORF">GCM10010136_06760</name>
</gene>
<dbReference type="RefSeq" id="WP_189487933.1">
    <property type="nucleotide sequence ID" value="NZ_BMZO01000002.1"/>
</dbReference>
<keyword evidence="2" id="KW-1185">Reference proteome</keyword>
<protein>
    <submittedName>
        <fullName evidence="1">Uncharacterized protein</fullName>
    </submittedName>
</protein>
<evidence type="ECO:0000313" key="2">
    <source>
        <dbReference type="Proteomes" id="UP000641137"/>
    </source>
</evidence>
<sequence>MRVQDFSAPREVIVAEAIRPVVSELRMVEASDYIAFIRMELFGNVADLIETAAEQYFMPGVLRMGIGGQARAGWGAEPEIELDLELHPGGVSVYFTLGMRADSAFVRISYITFENNEATPEENTRFLESALLRSRFARASGAPAVHIVSQAL</sequence>
<name>A0A8J3GGF8_9HYPH</name>
<dbReference type="Proteomes" id="UP000641137">
    <property type="component" value="Unassembled WGS sequence"/>
</dbReference>